<reference evidence="4" key="1">
    <citation type="submission" date="2016-11" db="UniProtKB">
        <authorList>
            <consortium name="WormBaseParasite"/>
        </authorList>
    </citation>
    <scope>IDENTIFICATION</scope>
</reference>
<name>A0A1I7Y5S4_9BILA</name>
<sequence>MECLPPHYVFNIYKAPRKDWNPGAVVPEASTRSRHHRQKELHEKKRATRKSTWVSCPAPRTWNWQPGAVAAHVTDKKKSSSSQHICGFTVLLLTILFVCLSYI</sequence>
<dbReference type="Proteomes" id="UP000095287">
    <property type="component" value="Unplaced"/>
</dbReference>
<proteinExistence type="predicted"/>
<dbReference type="WBParaSite" id="L893_g13020.t1">
    <property type="protein sequence ID" value="L893_g13020.t1"/>
    <property type="gene ID" value="L893_g13020"/>
</dbReference>
<keyword evidence="2" id="KW-1133">Transmembrane helix</keyword>
<evidence type="ECO:0000313" key="4">
    <source>
        <dbReference type="WBParaSite" id="L893_g13020.t1"/>
    </source>
</evidence>
<keyword evidence="2" id="KW-0812">Transmembrane</keyword>
<accession>A0A1I7Y5S4</accession>
<evidence type="ECO:0000256" key="1">
    <source>
        <dbReference type="SAM" id="MobiDB-lite"/>
    </source>
</evidence>
<evidence type="ECO:0000256" key="2">
    <source>
        <dbReference type="SAM" id="Phobius"/>
    </source>
</evidence>
<keyword evidence="2" id="KW-0472">Membrane</keyword>
<evidence type="ECO:0000313" key="3">
    <source>
        <dbReference type="Proteomes" id="UP000095287"/>
    </source>
</evidence>
<feature type="region of interest" description="Disordered" evidence="1">
    <location>
        <begin position="27"/>
        <end position="48"/>
    </location>
</feature>
<keyword evidence="3" id="KW-1185">Reference proteome</keyword>
<dbReference type="AlphaFoldDB" id="A0A1I7Y5S4"/>
<organism evidence="3 4">
    <name type="scientific">Steinernema glaseri</name>
    <dbReference type="NCBI Taxonomy" id="37863"/>
    <lineage>
        <taxon>Eukaryota</taxon>
        <taxon>Metazoa</taxon>
        <taxon>Ecdysozoa</taxon>
        <taxon>Nematoda</taxon>
        <taxon>Chromadorea</taxon>
        <taxon>Rhabditida</taxon>
        <taxon>Tylenchina</taxon>
        <taxon>Panagrolaimomorpha</taxon>
        <taxon>Strongyloidoidea</taxon>
        <taxon>Steinernematidae</taxon>
        <taxon>Steinernema</taxon>
    </lineage>
</organism>
<feature type="compositionally biased region" description="Basic residues" evidence="1">
    <location>
        <begin position="32"/>
        <end position="48"/>
    </location>
</feature>
<feature type="transmembrane region" description="Helical" evidence="2">
    <location>
        <begin position="85"/>
        <end position="102"/>
    </location>
</feature>
<protein>
    <submittedName>
        <fullName evidence="4">Uncharacterized protein</fullName>
    </submittedName>
</protein>